<dbReference type="GO" id="GO:0003676">
    <property type="term" value="F:nucleic acid binding"/>
    <property type="evidence" value="ECO:0007669"/>
    <property type="project" value="InterPro"/>
</dbReference>
<accession>A0A1I5WPE3</accession>
<dbReference type="Proteomes" id="UP000199356">
    <property type="component" value="Unassembled WGS sequence"/>
</dbReference>
<dbReference type="RefSeq" id="WP_093425877.1">
    <property type="nucleotide sequence ID" value="NZ_FOXA01000052.1"/>
</dbReference>
<dbReference type="EMBL" id="FOXA01000052">
    <property type="protein sequence ID" value="SFQ21652.1"/>
    <property type="molecule type" value="Genomic_DNA"/>
</dbReference>
<keyword evidence="2" id="KW-1185">Reference proteome</keyword>
<dbReference type="SUPFAM" id="SSF53098">
    <property type="entry name" value="Ribonuclease H-like"/>
    <property type="match status" value="1"/>
</dbReference>
<evidence type="ECO:0000313" key="1">
    <source>
        <dbReference type="EMBL" id="SFQ21652.1"/>
    </source>
</evidence>
<dbReference type="OrthoDB" id="5705783at2"/>
<proteinExistence type="predicted"/>
<gene>
    <name evidence="1" type="ORF">SAMN04488047_15211</name>
</gene>
<dbReference type="STRING" id="441119.SAMN04488047_15211"/>
<name>A0A1I5WPE3_9RHOB</name>
<dbReference type="AlphaFoldDB" id="A0A1I5WPE3"/>
<dbReference type="InterPro" id="IPR036397">
    <property type="entry name" value="RNaseH_sf"/>
</dbReference>
<organism evidence="1 2">
    <name type="scientific">Tranquillimonas alkanivorans</name>
    <dbReference type="NCBI Taxonomy" id="441119"/>
    <lineage>
        <taxon>Bacteria</taxon>
        <taxon>Pseudomonadati</taxon>
        <taxon>Pseudomonadota</taxon>
        <taxon>Alphaproteobacteria</taxon>
        <taxon>Rhodobacterales</taxon>
        <taxon>Roseobacteraceae</taxon>
        <taxon>Tranquillimonas</taxon>
    </lineage>
</organism>
<evidence type="ECO:0000313" key="2">
    <source>
        <dbReference type="Proteomes" id="UP000199356"/>
    </source>
</evidence>
<sequence length="131" mass="14634">MTTFAPSDYAFIDFEASSLYQGSWPIEVGLAWIEGDSIKSWSSLICPADSWSMLYWSPESARVHNIPLEWLYGAPSAERVAQDMLSVIGDRTLISDAPADQVWLSRLLETCKEAPAITVEPLADLFRFSEV</sequence>
<dbReference type="InterPro" id="IPR012337">
    <property type="entry name" value="RNaseH-like_sf"/>
</dbReference>
<protein>
    <submittedName>
        <fullName evidence="1">Uncharacterized protein</fullName>
    </submittedName>
</protein>
<dbReference type="Gene3D" id="3.30.420.10">
    <property type="entry name" value="Ribonuclease H-like superfamily/Ribonuclease H"/>
    <property type="match status" value="1"/>
</dbReference>
<reference evidence="1 2" key="1">
    <citation type="submission" date="2016-10" db="EMBL/GenBank/DDBJ databases">
        <authorList>
            <person name="de Groot N.N."/>
        </authorList>
    </citation>
    <scope>NUCLEOTIDE SEQUENCE [LARGE SCALE GENOMIC DNA]</scope>
    <source>
        <strain evidence="1 2">DSM 19547</strain>
    </source>
</reference>